<comment type="caution">
    <text evidence="1">The sequence shown here is derived from an EMBL/GenBank/DDBJ whole genome shotgun (WGS) entry which is preliminary data.</text>
</comment>
<protein>
    <submittedName>
        <fullName evidence="1">Uncharacterized protein</fullName>
    </submittedName>
</protein>
<proteinExistence type="predicted"/>
<evidence type="ECO:0000313" key="2">
    <source>
        <dbReference type="Proteomes" id="UP001241377"/>
    </source>
</evidence>
<name>A0ACC2V708_9TREE</name>
<evidence type="ECO:0000313" key="1">
    <source>
        <dbReference type="EMBL" id="KAJ9094784.1"/>
    </source>
</evidence>
<sequence>MKLSHTTLLAILATTSLAASIPQPEVSETTLVRRSDANEILSILDELKAIKVKRDVVETEEEHLELLKRQDSVIGDLLSGLASSGIIQDLWNTLTTDQALRSQIADLTKAAIQGLIVRGPALIKALFDSGLLGKIFKDVINDKTLLNGLLGAAKALFTTGLNLLTNRKSGGSSAAYAATTTKAAAGTTAAPVAATTAAAANTAAAALNPTNTNNAAYASIAAAYKREDDDENVEYLEKKDLTALLGSIVTSIKDSGIFTSLINKVLADPQQSISFLTTVLKKGVVLGEDVYTWAKNNGLLEKGLTWLQTNGGSYAGAVANLVGELIDSGKVKASDVDNATTAGAATYPTTTAAATAATTMVKRVRRNY</sequence>
<gene>
    <name evidence="1" type="ORF">QFC19_007818</name>
</gene>
<keyword evidence="2" id="KW-1185">Reference proteome</keyword>
<dbReference type="EMBL" id="JASBWR010000108">
    <property type="protein sequence ID" value="KAJ9094784.1"/>
    <property type="molecule type" value="Genomic_DNA"/>
</dbReference>
<reference evidence="1" key="1">
    <citation type="submission" date="2023-04" db="EMBL/GenBank/DDBJ databases">
        <title>Draft Genome sequencing of Naganishia species isolated from polar environments using Oxford Nanopore Technology.</title>
        <authorList>
            <person name="Leo P."/>
            <person name="Venkateswaran K."/>
        </authorList>
    </citation>
    <scope>NUCLEOTIDE SEQUENCE</scope>
    <source>
        <strain evidence="1">MNA-CCFEE 5261</strain>
    </source>
</reference>
<accession>A0ACC2V708</accession>
<organism evidence="1 2">
    <name type="scientific">Naganishia cerealis</name>
    <dbReference type="NCBI Taxonomy" id="610337"/>
    <lineage>
        <taxon>Eukaryota</taxon>
        <taxon>Fungi</taxon>
        <taxon>Dikarya</taxon>
        <taxon>Basidiomycota</taxon>
        <taxon>Agaricomycotina</taxon>
        <taxon>Tremellomycetes</taxon>
        <taxon>Filobasidiales</taxon>
        <taxon>Filobasidiaceae</taxon>
        <taxon>Naganishia</taxon>
    </lineage>
</organism>
<dbReference type="Proteomes" id="UP001241377">
    <property type="component" value="Unassembled WGS sequence"/>
</dbReference>